<evidence type="ECO:0000313" key="2">
    <source>
        <dbReference type="EMBL" id="ABA50095.1"/>
    </source>
</evidence>
<name>Q3JQJ9_BURP1</name>
<sequence>MRGCRVKNRRRGRNKKGTASRRPLSRSDAFAHSRRAKAGRRRGASSADETKRHRRLQRVVHLELDRVRRHAELRELLLLQAQVRVDHRVREHAAARQELAVLVERFERLVEAGAHGRDLRILFRRQVVQVLVRGLARMDLVLDAVETRHHQRREAQVRVRHRVREARFDAAALRVRHVRNADRRRAVARRVGELHGRFEVRHETLVRVRRRVRDRVQRARVLDDAADVEERRLRQARVAVAREQVLAVLPDRLVHVHARAVVADDGLRHERRRLAVRVRDVMDDVLRPLRPVRALDERRELRADFVLALARHLVVVHFDRNADLLEQQTHFRAHVLELVDRRNREVAALHARTVARVAAFEFLRRRPRRFFRVDLHEAAGHVRVPLHRVENEEFRLRTEVRGVADARALQVGLGALRERARIALVALAVRRLDDIAGQHEGRLFVERVDEGRVRIRHEQHVRRLDALPARDRRAVERVAAFELVLAEGRHRHRHVLLLAARVREAEIDKLDVLVLRELHDVGDGFTHNLFS</sequence>
<organism evidence="2 3">
    <name type="scientific">Burkholderia pseudomallei (strain 1710b)</name>
    <dbReference type="NCBI Taxonomy" id="320372"/>
    <lineage>
        <taxon>Bacteria</taxon>
        <taxon>Pseudomonadati</taxon>
        <taxon>Pseudomonadota</taxon>
        <taxon>Betaproteobacteria</taxon>
        <taxon>Burkholderiales</taxon>
        <taxon>Burkholderiaceae</taxon>
        <taxon>Burkholderia</taxon>
        <taxon>pseudomallei group</taxon>
    </lineage>
</organism>
<evidence type="ECO:0000256" key="1">
    <source>
        <dbReference type="SAM" id="MobiDB-lite"/>
    </source>
</evidence>
<dbReference type="EMBL" id="CP000124">
    <property type="protein sequence ID" value="ABA50095.1"/>
    <property type="molecule type" value="Genomic_DNA"/>
</dbReference>
<accession>Q3JQJ9</accession>
<dbReference type="AlphaFoldDB" id="Q3JQJ9"/>
<gene>
    <name evidence="2" type="ordered locus">BURPS1710b_2769</name>
</gene>
<dbReference type="KEGG" id="bpm:BURPS1710b_2769"/>
<protein>
    <submittedName>
        <fullName evidence="2">Uncharacterized protein</fullName>
    </submittedName>
</protein>
<feature type="region of interest" description="Disordered" evidence="1">
    <location>
        <begin position="1"/>
        <end position="52"/>
    </location>
</feature>
<proteinExistence type="predicted"/>
<feature type="compositionally biased region" description="Basic residues" evidence="1">
    <location>
        <begin position="32"/>
        <end position="43"/>
    </location>
</feature>
<reference evidence="2 3" key="1">
    <citation type="submission" date="2005-09" db="EMBL/GenBank/DDBJ databases">
        <authorList>
            <person name="Woods D.E."/>
            <person name="Nierman W.C."/>
        </authorList>
    </citation>
    <scope>NUCLEOTIDE SEQUENCE [LARGE SCALE GENOMIC DNA]</scope>
    <source>
        <strain evidence="2 3">1710b</strain>
    </source>
</reference>
<dbReference type="EnsemblBacteria" id="ABA50095">
    <property type="protein sequence ID" value="ABA50095"/>
    <property type="gene ID" value="BURPS1710b_2769"/>
</dbReference>
<evidence type="ECO:0000313" key="3">
    <source>
        <dbReference type="Proteomes" id="UP000002700"/>
    </source>
</evidence>
<dbReference type="HOGENOM" id="CLU_529666_0_0_4"/>
<feature type="compositionally biased region" description="Basic residues" evidence="1">
    <location>
        <begin position="1"/>
        <end position="19"/>
    </location>
</feature>
<dbReference type="Proteomes" id="UP000002700">
    <property type="component" value="Chromosome I"/>
</dbReference>